<evidence type="ECO:0000313" key="1">
    <source>
        <dbReference type="EMBL" id="KAJ9111380.1"/>
    </source>
</evidence>
<proteinExistence type="predicted"/>
<protein>
    <submittedName>
        <fullName evidence="1">Uncharacterized protein</fullName>
    </submittedName>
</protein>
<dbReference type="Proteomes" id="UP001241377">
    <property type="component" value="Unassembled WGS sequence"/>
</dbReference>
<evidence type="ECO:0000313" key="2">
    <source>
        <dbReference type="Proteomes" id="UP001241377"/>
    </source>
</evidence>
<keyword evidence="2" id="KW-1185">Reference proteome</keyword>
<gene>
    <name evidence="1" type="ORF">QFC19_001148</name>
</gene>
<comment type="caution">
    <text evidence="1">The sequence shown here is derived from an EMBL/GenBank/DDBJ whole genome shotgun (WGS) entry which is preliminary data.</text>
</comment>
<reference evidence="1" key="1">
    <citation type="submission" date="2023-04" db="EMBL/GenBank/DDBJ databases">
        <title>Draft Genome sequencing of Naganishia species isolated from polar environments using Oxford Nanopore Technology.</title>
        <authorList>
            <person name="Leo P."/>
            <person name="Venkateswaran K."/>
        </authorList>
    </citation>
    <scope>NUCLEOTIDE SEQUENCE</scope>
    <source>
        <strain evidence="1">MNA-CCFEE 5261</strain>
    </source>
</reference>
<name>A0ACC2WJ64_9TREE</name>
<sequence length="962" mass="106091">MDSDNDVPIIASPSAAKLLHTATHEDSQQNKGSEPERRTTTSSDPSNPCASPHTHTPGTSSSPPIEYAFPNPFVATASLRARRALNPDHRHVRRPRTTGKERMTGDSGTEASGFASIGGGGGRPAFSVVGPEEGYATDSSYRVRQRLEDNAVIIPSPSSFASQIQQQQRGKRNQPLHREYASVNLRPALRVVEAEMSTMIPRAEDKHSCNPTIGEMSVEKETSIRLEGALSRRGKPLPPRPPPSVAIDPTSENSETRRHRQSGGTFSFHALRQSLPALGAAMRLSTTNRVRSRQHTVAKAYEHSNGPGEYSYAFSTTPHLPLLSQSVHVSSPRSVALEPSPLHTHPSTSARPPHRPQLPTTALKDPADNLNIYLRLARIPKWTRWIDPDIIVDSRWHNTANWGTGRTATVVAPYYSKNPQQDPQSLIQVDPGIINDQNPRSGVPRSGKTSGRTRTIDRLVQSVLTGQPKTTGGVDIDRLHLQQRSQPARPSSAAAAAAVDNPNHRQNLDPGKRESADDRAATGASGRPPRFLKSWQVRQGFLEGIENFYEKNVPYNSIDTGNRWGEQLFAVGADGFHTVRFHDEAALRAEDAGLLGWFTGADFGFHVIPSSLAPRVTTGEQGHHHFERGGRSVDAPTEMPDGCGTLVLVNKRVSNDRALVVIVRPPWLIGTAELKEFAKGALDWRQGSPAYLETRDGQPNLLQAQVYDDCYSNYCFFFCVTNLKHWVFGHFVSRCRYGLSYDWLTFGPVISRKAKRPSVMQILTVWLIRSVDERPRSETIPTRNPPVPHEGSEERPAVAHIPFSPSGGRAYALPLPIHDSGLGFNAGYPYEQGHRQGSQYTGVHSRQFTGPPSINSSNLIAPSYGPSQARPYVGASSTTRPSWYEVASQQRYVSELAGNPSVYSAHHQGFVPLYTPHYQSMSSPPMISPESMHYPITTYAAPDEDNRHRNREKSRRRRGTNG</sequence>
<dbReference type="EMBL" id="JASBWR010000008">
    <property type="protein sequence ID" value="KAJ9111380.1"/>
    <property type="molecule type" value="Genomic_DNA"/>
</dbReference>
<organism evidence="1 2">
    <name type="scientific">Naganishia cerealis</name>
    <dbReference type="NCBI Taxonomy" id="610337"/>
    <lineage>
        <taxon>Eukaryota</taxon>
        <taxon>Fungi</taxon>
        <taxon>Dikarya</taxon>
        <taxon>Basidiomycota</taxon>
        <taxon>Agaricomycotina</taxon>
        <taxon>Tremellomycetes</taxon>
        <taxon>Filobasidiales</taxon>
        <taxon>Filobasidiaceae</taxon>
        <taxon>Naganishia</taxon>
    </lineage>
</organism>
<accession>A0ACC2WJ64</accession>